<dbReference type="STRING" id="5643.A0A060SHP7"/>
<dbReference type="HOGENOM" id="CLU_026209_5_2_1"/>
<dbReference type="Gene3D" id="3.40.50.1820">
    <property type="entry name" value="alpha/beta hydrolase"/>
    <property type="match status" value="1"/>
</dbReference>
<dbReference type="SUPFAM" id="SSF53474">
    <property type="entry name" value="alpha/beta-Hydrolases"/>
    <property type="match status" value="1"/>
</dbReference>
<protein>
    <recommendedName>
        <fullName evidence="1">Serine aminopeptidase S33 domain-containing protein</fullName>
    </recommendedName>
</protein>
<organism evidence="2 3">
    <name type="scientific">Pycnoporus cinnabarinus</name>
    <name type="common">Cinnabar-red polypore</name>
    <name type="synonym">Trametes cinnabarina</name>
    <dbReference type="NCBI Taxonomy" id="5643"/>
    <lineage>
        <taxon>Eukaryota</taxon>
        <taxon>Fungi</taxon>
        <taxon>Dikarya</taxon>
        <taxon>Basidiomycota</taxon>
        <taxon>Agaricomycotina</taxon>
        <taxon>Agaricomycetes</taxon>
        <taxon>Polyporales</taxon>
        <taxon>Polyporaceae</taxon>
        <taxon>Trametes</taxon>
    </lineage>
</organism>
<accession>A0A060SHP7</accession>
<dbReference type="Pfam" id="PF12146">
    <property type="entry name" value="Hydrolase_4"/>
    <property type="match status" value="1"/>
</dbReference>
<dbReference type="InterPro" id="IPR022742">
    <property type="entry name" value="Hydrolase_4"/>
</dbReference>
<comment type="caution">
    <text evidence="2">The sequence shown here is derived from an EMBL/GenBank/DDBJ whole genome shotgun (WGS) entry which is preliminary data.</text>
</comment>
<dbReference type="AlphaFoldDB" id="A0A060SHP7"/>
<dbReference type="OMA" id="IVCIENS"/>
<feature type="domain" description="Serine aminopeptidase S33" evidence="1">
    <location>
        <begin position="34"/>
        <end position="283"/>
    </location>
</feature>
<sequence length="310" mass="34846">MAAAGSSPPYIEAWLNGPQDHPFYTRTYPSTSGPPKALLLFIHGYNDHITRHEDTHAEFARRGVMLFAYDMRGFGRTTFDEEHRSPDEAFGKTSRAMESADLEWWVRYVAKKHEGLPIFLMGYSSGGGLALAFPTRTSSRPSPETLALISGMMVIGPLLSLTHPPSRFLRTAARVLATIAPNFPVPANQPFSRDPKVAQQLREDPMRRPHGTALGLHDMVSEGEELVRSGWRRWPSDMPLVIFYGAADDINSPQEGEAFFNKLVCKDKKFITYEDARHEVMHEAGDVPERFISDSVRWIEERAMKQSAVA</sequence>
<dbReference type="InterPro" id="IPR029058">
    <property type="entry name" value="AB_hydrolase_fold"/>
</dbReference>
<dbReference type="PANTHER" id="PTHR11614">
    <property type="entry name" value="PHOSPHOLIPASE-RELATED"/>
    <property type="match status" value="1"/>
</dbReference>
<evidence type="ECO:0000259" key="1">
    <source>
        <dbReference type="Pfam" id="PF12146"/>
    </source>
</evidence>
<gene>
    <name evidence="2" type="ORF">BN946_scf185015.g39</name>
</gene>
<keyword evidence="3" id="KW-1185">Reference proteome</keyword>
<dbReference type="OrthoDB" id="10249433at2759"/>
<dbReference type="EMBL" id="CCBP010000123">
    <property type="protein sequence ID" value="CDO73711.1"/>
    <property type="molecule type" value="Genomic_DNA"/>
</dbReference>
<proteinExistence type="predicted"/>
<evidence type="ECO:0000313" key="2">
    <source>
        <dbReference type="EMBL" id="CDO73711.1"/>
    </source>
</evidence>
<evidence type="ECO:0000313" key="3">
    <source>
        <dbReference type="Proteomes" id="UP000029665"/>
    </source>
</evidence>
<dbReference type="InterPro" id="IPR051044">
    <property type="entry name" value="MAG_DAG_Lipase"/>
</dbReference>
<dbReference type="Proteomes" id="UP000029665">
    <property type="component" value="Unassembled WGS sequence"/>
</dbReference>
<name>A0A060SHP7_PYCCI</name>
<reference evidence="2" key="1">
    <citation type="submission" date="2014-01" db="EMBL/GenBank/DDBJ databases">
        <title>The genome of the white-rot fungus Pycnoporus cinnabarinus: a basidiomycete model with a versatile arsenal for lignocellulosic biomass breakdown.</title>
        <authorList>
            <person name="Levasseur A."/>
            <person name="Lomascolo A."/>
            <person name="Ruiz-Duenas F.J."/>
            <person name="Uzan E."/>
            <person name="Piumi F."/>
            <person name="Kues U."/>
            <person name="Ram A.F.J."/>
            <person name="Murat C."/>
            <person name="Haon M."/>
            <person name="Benoit I."/>
            <person name="Arfi Y."/>
            <person name="Chevret D."/>
            <person name="Drula E."/>
            <person name="Kwon M.J."/>
            <person name="Gouret P."/>
            <person name="Lesage-Meessen L."/>
            <person name="Lombard V."/>
            <person name="Mariette J."/>
            <person name="Noirot C."/>
            <person name="Park J."/>
            <person name="Patyshakuliyeva A."/>
            <person name="Wieneger R.A.B."/>
            <person name="Wosten H.A.B."/>
            <person name="Martin F."/>
            <person name="Coutinho P.M."/>
            <person name="de Vries R."/>
            <person name="Martinez A.T."/>
            <person name="Klopp C."/>
            <person name="Pontarotti P."/>
            <person name="Henrissat B."/>
            <person name="Record E."/>
        </authorList>
    </citation>
    <scope>NUCLEOTIDE SEQUENCE [LARGE SCALE GENOMIC DNA]</scope>
    <source>
        <strain evidence="2">BRFM137</strain>
    </source>
</reference>